<feature type="compositionally biased region" description="Polar residues" evidence="2">
    <location>
        <begin position="206"/>
        <end position="216"/>
    </location>
</feature>
<name>A0A4U7B2C0_9PEZI</name>
<organism evidence="5 6">
    <name type="scientific">Elsinoe australis</name>
    <dbReference type="NCBI Taxonomy" id="40998"/>
    <lineage>
        <taxon>Eukaryota</taxon>
        <taxon>Fungi</taxon>
        <taxon>Dikarya</taxon>
        <taxon>Ascomycota</taxon>
        <taxon>Pezizomycotina</taxon>
        <taxon>Dothideomycetes</taxon>
        <taxon>Dothideomycetidae</taxon>
        <taxon>Myriangiales</taxon>
        <taxon>Elsinoaceae</taxon>
        <taxon>Elsinoe</taxon>
    </lineage>
</organism>
<evidence type="ECO:0000259" key="4">
    <source>
        <dbReference type="Pfam" id="PF10342"/>
    </source>
</evidence>
<evidence type="ECO:0000256" key="1">
    <source>
        <dbReference type="ARBA" id="ARBA00022729"/>
    </source>
</evidence>
<dbReference type="PANTHER" id="PTHR40633">
    <property type="entry name" value="MATRIX PROTEIN, PUTATIVE (AFU_ORTHOLOGUE AFUA_8G05410)-RELATED"/>
    <property type="match status" value="1"/>
</dbReference>
<comment type="caution">
    <text evidence="5">The sequence shown here is derived from an EMBL/GenBank/DDBJ whole genome shotgun (WGS) entry which is preliminary data.</text>
</comment>
<dbReference type="InterPro" id="IPR018466">
    <property type="entry name" value="Kre9/Knh1-like_N"/>
</dbReference>
<dbReference type="InterPro" id="IPR052982">
    <property type="entry name" value="SRP1/TIP1-like"/>
</dbReference>
<evidence type="ECO:0000313" key="6">
    <source>
        <dbReference type="Proteomes" id="UP000308133"/>
    </source>
</evidence>
<protein>
    <recommendedName>
        <fullName evidence="4">Yeast cell wall synthesis Kre9/Knh1-like N-terminal domain-containing protein</fullName>
    </recommendedName>
</protein>
<feature type="compositionally biased region" description="Low complexity" evidence="2">
    <location>
        <begin position="163"/>
        <end position="183"/>
    </location>
</feature>
<feature type="chain" id="PRO_5020920528" description="Yeast cell wall synthesis Kre9/Knh1-like N-terminal domain-containing protein" evidence="3">
    <location>
        <begin position="24"/>
        <end position="268"/>
    </location>
</feature>
<accession>A0A4U7B2C0</accession>
<dbReference type="Proteomes" id="UP000308133">
    <property type="component" value="Unassembled WGS sequence"/>
</dbReference>
<sequence length="268" mass="26460">MSDFSTFALFTAGLAVFAPLVAAKDPITVPGGSNPTAGAIYQPSLNAVVPAGGSFSVTWKPTEEGCGKKVDLVLLKGPSANAMAPLEYIAKGLNNNGSYAWSPSTSLEPSPEDYGIELICQETQAYQYTTRFGISNDKYVAGSDDKTSSSSALAGYGSKTESHSGSHSASATATATATATPTGTGAGPKYPVGTATGGAGYANGTEPQPTGSLTVPSSLRTTTAAATTSAVRTSAASTSASQQTGAAAALQTGASGLLAAAAIAALAL</sequence>
<evidence type="ECO:0000256" key="3">
    <source>
        <dbReference type="SAM" id="SignalP"/>
    </source>
</evidence>
<feature type="region of interest" description="Disordered" evidence="2">
    <location>
        <begin position="197"/>
        <end position="216"/>
    </location>
</feature>
<dbReference type="Pfam" id="PF10342">
    <property type="entry name" value="Kre9_KNH"/>
    <property type="match status" value="1"/>
</dbReference>
<keyword evidence="1 3" id="KW-0732">Signal</keyword>
<dbReference type="EMBL" id="PTQR01000054">
    <property type="protein sequence ID" value="TKX23210.1"/>
    <property type="molecule type" value="Genomic_DNA"/>
</dbReference>
<feature type="region of interest" description="Disordered" evidence="2">
    <location>
        <begin position="140"/>
        <end position="191"/>
    </location>
</feature>
<evidence type="ECO:0000313" key="5">
    <source>
        <dbReference type="EMBL" id="TKX23210.1"/>
    </source>
</evidence>
<feature type="domain" description="Yeast cell wall synthesis Kre9/Knh1-like N-terminal" evidence="4">
    <location>
        <begin position="42"/>
        <end position="134"/>
    </location>
</feature>
<proteinExistence type="predicted"/>
<reference evidence="5 6" key="1">
    <citation type="submission" date="2018-02" db="EMBL/GenBank/DDBJ databases">
        <title>Draft genome sequences of Elsinoe sp., causing black scab on jojoba.</title>
        <authorList>
            <person name="Stodart B."/>
            <person name="Jeffress S."/>
            <person name="Ash G."/>
            <person name="Arun Chinnappa K."/>
        </authorList>
    </citation>
    <scope>NUCLEOTIDE SEQUENCE [LARGE SCALE GENOMIC DNA]</scope>
    <source>
        <strain evidence="5 6">Hillstone_2</strain>
    </source>
</reference>
<gene>
    <name evidence="5" type="ORF">C1H76_4276</name>
</gene>
<evidence type="ECO:0000256" key="2">
    <source>
        <dbReference type="SAM" id="MobiDB-lite"/>
    </source>
</evidence>
<dbReference type="PANTHER" id="PTHR40633:SF1">
    <property type="entry name" value="GPI ANCHORED SERINE-THREONINE RICH PROTEIN (AFU_ORTHOLOGUE AFUA_1G03630)"/>
    <property type="match status" value="1"/>
</dbReference>
<dbReference type="AlphaFoldDB" id="A0A4U7B2C0"/>
<feature type="signal peptide" evidence="3">
    <location>
        <begin position="1"/>
        <end position="23"/>
    </location>
</feature>